<dbReference type="PANTHER" id="PTHR44591">
    <property type="entry name" value="STRESS RESPONSE REGULATOR PROTEIN 1"/>
    <property type="match status" value="1"/>
</dbReference>
<evidence type="ECO:0000313" key="5">
    <source>
        <dbReference type="Proteomes" id="UP001162891"/>
    </source>
</evidence>
<dbReference type="Gene3D" id="3.40.50.2300">
    <property type="match status" value="1"/>
</dbReference>
<dbReference type="EMBL" id="AP025591">
    <property type="protein sequence ID" value="BDG02557.1"/>
    <property type="molecule type" value="Genomic_DNA"/>
</dbReference>
<feature type="modified residue" description="4-aspartylphosphate" evidence="2">
    <location>
        <position position="58"/>
    </location>
</feature>
<dbReference type="InterPro" id="IPR050595">
    <property type="entry name" value="Bact_response_regulator"/>
</dbReference>
<proteinExistence type="predicted"/>
<keyword evidence="1 2" id="KW-0597">Phosphoprotein</keyword>
<organism evidence="4 5">
    <name type="scientific">Anaeromyxobacter oryzae</name>
    <dbReference type="NCBI Taxonomy" id="2918170"/>
    <lineage>
        <taxon>Bacteria</taxon>
        <taxon>Pseudomonadati</taxon>
        <taxon>Myxococcota</taxon>
        <taxon>Myxococcia</taxon>
        <taxon>Myxococcales</taxon>
        <taxon>Cystobacterineae</taxon>
        <taxon>Anaeromyxobacteraceae</taxon>
        <taxon>Anaeromyxobacter</taxon>
    </lineage>
</organism>
<dbReference type="SUPFAM" id="SSF52172">
    <property type="entry name" value="CheY-like"/>
    <property type="match status" value="1"/>
</dbReference>
<dbReference type="InterPro" id="IPR001789">
    <property type="entry name" value="Sig_transdc_resp-reg_receiver"/>
</dbReference>
<dbReference type="Proteomes" id="UP001162891">
    <property type="component" value="Chromosome"/>
</dbReference>
<sequence length="127" mass="13265">MGSAPPAFRVLLVDDEPVIRALVPAMLEGDGVEVRCCATGAAAVAEARSCRPDLVLLDVVLPGLDGLSVCRMLKADPALGRVPVHMLTSRSRPADHAAAQRAGADGYIEKPFKGQVLQALVAALRGR</sequence>
<feature type="domain" description="Response regulatory" evidence="3">
    <location>
        <begin position="9"/>
        <end position="125"/>
    </location>
</feature>
<reference evidence="5" key="1">
    <citation type="journal article" date="2022" name="Int. J. Syst. Evol. Microbiol.">
        <title>Anaeromyxobacter oryzae sp. nov., Anaeromyxobacter diazotrophicus sp. nov. and Anaeromyxobacter paludicola sp. nov., isolated from paddy soils.</title>
        <authorList>
            <person name="Itoh H."/>
            <person name="Xu Z."/>
            <person name="Mise K."/>
            <person name="Masuda Y."/>
            <person name="Ushijima N."/>
            <person name="Hayakawa C."/>
            <person name="Shiratori Y."/>
            <person name="Senoo K."/>
        </authorList>
    </citation>
    <scope>NUCLEOTIDE SEQUENCE [LARGE SCALE GENOMIC DNA]</scope>
    <source>
        <strain evidence="5">Red232</strain>
    </source>
</reference>
<evidence type="ECO:0000256" key="1">
    <source>
        <dbReference type="ARBA" id="ARBA00022553"/>
    </source>
</evidence>
<dbReference type="Pfam" id="PF00072">
    <property type="entry name" value="Response_reg"/>
    <property type="match status" value="1"/>
</dbReference>
<gene>
    <name evidence="4" type="ORF">AMOR_15530</name>
</gene>
<evidence type="ECO:0000313" key="4">
    <source>
        <dbReference type="EMBL" id="BDG02557.1"/>
    </source>
</evidence>
<dbReference type="RefSeq" id="WP_248360248.1">
    <property type="nucleotide sequence ID" value="NZ_AP025591.1"/>
</dbReference>
<dbReference type="SMART" id="SM00448">
    <property type="entry name" value="REC"/>
    <property type="match status" value="1"/>
</dbReference>
<evidence type="ECO:0000259" key="3">
    <source>
        <dbReference type="PROSITE" id="PS50110"/>
    </source>
</evidence>
<dbReference type="PROSITE" id="PS50110">
    <property type="entry name" value="RESPONSE_REGULATORY"/>
    <property type="match status" value="1"/>
</dbReference>
<keyword evidence="5" id="KW-1185">Reference proteome</keyword>
<dbReference type="InterPro" id="IPR011006">
    <property type="entry name" value="CheY-like_superfamily"/>
</dbReference>
<accession>A0ABM7WSV8</accession>
<protein>
    <recommendedName>
        <fullName evidence="3">Response regulatory domain-containing protein</fullName>
    </recommendedName>
</protein>
<dbReference type="PANTHER" id="PTHR44591:SF3">
    <property type="entry name" value="RESPONSE REGULATORY DOMAIN-CONTAINING PROTEIN"/>
    <property type="match status" value="1"/>
</dbReference>
<evidence type="ECO:0000256" key="2">
    <source>
        <dbReference type="PROSITE-ProRule" id="PRU00169"/>
    </source>
</evidence>
<name>A0ABM7WSV8_9BACT</name>